<evidence type="ECO:0000313" key="4">
    <source>
        <dbReference type="Proteomes" id="UP000249081"/>
    </source>
</evidence>
<dbReference type="Proteomes" id="UP000249081">
    <property type="component" value="Unassembled WGS sequence"/>
</dbReference>
<keyword evidence="2" id="KW-0472">Membrane</keyword>
<comment type="caution">
    <text evidence="3">The sequence shown here is derived from an EMBL/GenBank/DDBJ whole genome shotgun (WGS) entry which is preliminary data.</text>
</comment>
<organism evidence="3 4">
    <name type="scientific">Shackletoniella antarctica</name>
    <dbReference type="NCBI Taxonomy" id="268115"/>
    <lineage>
        <taxon>Bacteria</taxon>
        <taxon>Bacillati</taxon>
        <taxon>Cyanobacteriota</taxon>
        <taxon>Cyanophyceae</taxon>
        <taxon>Oculatellales</taxon>
        <taxon>Oculatellaceae</taxon>
        <taxon>Shackletoniella</taxon>
    </lineage>
</organism>
<gene>
    <name evidence="3" type="ORF">DCF17_10660</name>
</gene>
<keyword evidence="2" id="KW-1133">Transmembrane helix</keyword>
<feature type="region of interest" description="Disordered" evidence="1">
    <location>
        <begin position="189"/>
        <end position="213"/>
    </location>
</feature>
<feature type="transmembrane region" description="Helical" evidence="2">
    <location>
        <begin position="32"/>
        <end position="56"/>
    </location>
</feature>
<sequence length="228" mass="24492">MPLVWVLVKLHPLAFLAREITPFGDWGRLGGLAIAVLGFFLANLFLQVAVAVLQVLATSDRRMQTVVPYPVDTIAADFTWFGLVVGKILPILSLPTSGTSASDEAEDLPRNFLEDLPENVDQTEASSEPLSKEFFDHLYLAEATEAPAEAEILGGQGTAAETTSAVYPAADEVVADSPVPSHLERAYAERAHPEMTHPEIDETPRGETATGDVSMAALPPMPVETLDV</sequence>
<feature type="compositionally biased region" description="Basic and acidic residues" evidence="1">
    <location>
        <begin position="189"/>
        <end position="205"/>
    </location>
</feature>
<evidence type="ECO:0000256" key="2">
    <source>
        <dbReference type="SAM" id="Phobius"/>
    </source>
</evidence>
<evidence type="ECO:0000256" key="1">
    <source>
        <dbReference type="SAM" id="MobiDB-lite"/>
    </source>
</evidence>
<reference evidence="3 4" key="2">
    <citation type="submission" date="2018-06" db="EMBL/GenBank/DDBJ databases">
        <title>Metagenomic assembly of (sub)arctic Cyanobacteria and their associated microbiome from non-axenic cultures.</title>
        <authorList>
            <person name="Baurain D."/>
        </authorList>
    </citation>
    <scope>NUCLEOTIDE SEQUENCE [LARGE SCALE GENOMIC DNA]</scope>
    <source>
        <strain evidence="3">ULC041bin1</strain>
    </source>
</reference>
<proteinExistence type="predicted"/>
<name>A0A2W4W8C4_9CYAN</name>
<protein>
    <submittedName>
        <fullName evidence="3">Uncharacterized protein</fullName>
    </submittedName>
</protein>
<dbReference type="AlphaFoldDB" id="A0A2W4W8C4"/>
<evidence type="ECO:0000313" key="3">
    <source>
        <dbReference type="EMBL" id="PZO41404.1"/>
    </source>
</evidence>
<reference evidence="4" key="1">
    <citation type="submission" date="2018-04" db="EMBL/GenBank/DDBJ databases">
        <authorList>
            <person name="Cornet L."/>
        </authorList>
    </citation>
    <scope>NUCLEOTIDE SEQUENCE [LARGE SCALE GENOMIC DNA]</scope>
</reference>
<dbReference type="EMBL" id="QBMN01000064">
    <property type="protein sequence ID" value="PZO41404.1"/>
    <property type="molecule type" value="Genomic_DNA"/>
</dbReference>
<accession>A0A2W4W8C4</accession>
<keyword evidence="2" id="KW-0812">Transmembrane</keyword>